<evidence type="ECO:0000256" key="1">
    <source>
        <dbReference type="ARBA" id="ARBA00022723"/>
    </source>
</evidence>
<evidence type="ECO:0000256" key="2">
    <source>
        <dbReference type="ARBA" id="ARBA00022771"/>
    </source>
</evidence>
<keyword evidence="3" id="KW-0862">Zinc</keyword>
<dbReference type="OrthoDB" id="4748970at2759"/>
<keyword evidence="2 4" id="KW-0863">Zinc-finger</keyword>
<feature type="compositionally biased region" description="Pro residues" evidence="5">
    <location>
        <begin position="191"/>
        <end position="200"/>
    </location>
</feature>
<evidence type="ECO:0000313" key="8">
    <source>
        <dbReference type="Proteomes" id="UP000285301"/>
    </source>
</evidence>
<dbReference type="GO" id="GO:0000981">
    <property type="term" value="F:DNA-binding transcription factor activity, RNA polymerase II-specific"/>
    <property type="evidence" value="ECO:0007669"/>
    <property type="project" value="TreeGrafter"/>
</dbReference>
<dbReference type="InterPro" id="IPR036236">
    <property type="entry name" value="Znf_C2H2_sf"/>
</dbReference>
<evidence type="ECO:0000259" key="6">
    <source>
        <dbReference type="PROSITE" id="PS50157"/>
    </source>
</evidence>
<accession>A0A3S3NL42</accession>
<dbReference type="PROSITE" id="PS00028">
    <property type="entry name" value="ZINC_FINGER_C2H2_1"/>
    <property type="match status" value="1"/>
</dbReference>
<dbReference type="Proteomes" id="UP000285301">
    <property type="component" value="Unassembled WGS sequence"/>
</dbReference>
<proteinExistence type="predicted"/>
<dbReference type="AlphaFoldDB" id="A0A3S3NL42"/>
<evidence type="ECO:0000313" key="7">
    <source>
        <dbReference type="EMBL" id="RWS01549.1"/>
    </source>
</evidence>
<feature type="compositionally biased region" description="Basic residues" evidence="5">
    <location>
        <begin position="204"/>
        <end position="215"/>
    </location>
</feature>
<dbReference type="InterPro" id="IPR013087">
    <property type="entry name" value="Znf_C2H2_type"/>
</dbReference>
<gene>
    <name evidence="7" type="ORF">B4U79_12801</name>
</gene>
<evidence type="ECO:0000256" key="5">
    <source>
        <dbReference type="SAM" id="MobiDB-lite"/>
    </source>
</evidence>
<comment type="caution">
    <text evidence="7">The sequence shown here is derived from an EMBL/GenBank/DDBJ whole genome shotgun (WGS) entry which is preliminary data.</text>
</comment>
<dbReference type="GO" id="GO:0000978">
    <property type="term" value="F:RNA polymerase II cis-regulatory region sequence-specific DNA binding"/>
    <property type="evidence" value="ECO:0007669"/>
    <property type="project" value="TreeGrafter"/>
</dbReference>
<feature type="domain" description="C2H2-type" evidence="6">
    <location>
        <begin position="220"/>
        <end position="249"/>
    </location>
</feature>
<dbReference type="SUPFAM" id="SSF57667">
    <property type="entry name" value="beta-beta-alpha zinc fingers"/>
    <property type="match status" value="1"/>
</dbReference>
<dbReference type="PANTHER" id="PTHR23235:SF158">
    <property type="entry name" value="C2H2-TYPE DOMAIN-CONTAINING PROTEIN"/>
    <property type="match status" value="1"/>
</dbReference>
<feature type="non-terminal residue" evidence="7">
    <location>
        <position position="259"/>
    </location>
</feature>
<dbReference type="PANTHER" id="PTHR23235">
    <property type="entry name" value="KRUEPPEL-LIKE TRANSCRIPTION FACTOR"/>
    <property type="match status" value="1"/>
</dbReference>
<reference evidence="7 8" key="1">
    <citation type="journal article" date="2018" name="Gigascience">
        <title>Genomes of trombidid mites reveal novel predicted allergens and laterally-transferred genes associated with secondary metabolism.</title>
        <authorList>
            <person name="Dong X."/>
            <person name="Chaisiri K."/>
            <person name="Xia D."/>
            <person name="Armstrong S.D."/>
            <person name="Fang Y."/>
            <person name="Donnelly M.J."/>
            <person name="Kadowaki T."/>
            <person name="McGarry J.W."/>
            <person name="Darby A.C."/>
            <person name="Makepeace B.L."/>
        </authorList>
    </citation>
    <scope>NUCLEOTIDE SEQUENCE [LARGE SCALE GENOMIC DNA]</scope>
    <source>
        <strain evidence="7">UoL-WK</strain>
    </source>
</reference>
<keyword evidence="1" id="KW-0479">Metal-binding</keyword>
<dbReference type="SMART" id="SM00355">
    <property type="entry name" value="ZnF_C2H2"/>
    <property type="match status" value="1"/>
</dbReference>
<dbReference type="PROSITE" id="PS50157">
    <property type="entry name" value="ZINC_FINGER_C2H2_2"/>
    <property type="match status" value="1"/>
</dbReference>
<dbReference type="GO" id="GO:0008270">
    <property type="term" value="F:zinc ion binding"/>
    <property type="evidence" value="ECO:0007669"/>
    <property type="project" value="UniProtKB-KW"/>
</dbReference>
<evidence type="ECO:0000256" key="3">
    <source>
        <dbReference type="ARBA" id="ARBA00022833"/>
    </source>
</evidence>
<name>A0A3S3NL42_9ACAR</name>
<protein>
    <submittedName>
        <fullName evidence="7">Zinc-finger double domain containing protein 10-like protein</fullName>
    </submittedName>
</protein>
<keyword evidence="8" id="KW-1185">Reference proteome</keyword>
<organism evidence="7 8">
    <name type="scientific">Dinothrombium tinctorium</name>
    <dbReference type="NCBI Taxonomy" id="1965070"/>
    <lineage>
        <taxon>Eukaryota</taxon>
        <taxon>Metazoa</taxon>
        <taxon>Ecdysozoa</taxon>
        <taxon>Arthropoda</taxon>
        <taxon>Chelicerata</taxon>
        <taxon>Arachnida</taxon>
        <taxon>Acari</taxon>
        <taxon>Acariformes</taxon>
        <taxon>Trombidiformes</taxon>
        <taxon>Prostigmata</taxon>
        <taxon>Anystina</taxon>
        <taxon>Parasitengona</taxon>
        <taxon>Trombidioidea</taxon>
        <taxon>Trombidiidae</taxon>
        <taxon>Dinothrombium</taxon>
    </lineage>
</organism>
<evidence type="ECO:0000256" key="4">
    <source>
        <dbReference type="PROSITE-ProRule" id="PRU00042"/>
    </source>
</evidence>
<dbReference type="EMBL" id="NCKU01008991">
    <property type="protein sequence ID" value="RWS01549.1"/>
    <property type="molecule type" value="Genomic_DNA"/>
</dbReference>
<dbReference type="STRING" id="1965070.A0A3S3NL42"/>
<dbReference type="Gene3D" id="3.30.160.60">
    <property type="entry name" value="Classic Zinc Finger"/>
    <property type="match status" value="1"/>
</dbReference>
<feature type="region of interest" description="Disordered" evidence="5">
    <location>
        <begin position="188"/>
        <end position="215"/>
    </location>
</feature>
<sequence>MWQDIESVLLVNEASAIVDNPQNGCHIDGLKANENQHQQQEDQIVIDNGHNSAHNASAIYKNMKQIAFIENDAHLYAFTSDYANYNSNCNNSFMKEMPTVTINADWSESEAHKVMISSAKDTNLWYGFAASERVKVMPNAHDLPHSVAVQNQDMKPPKLNGTHNVPGNIAGQQVPCGQLTHMQPPLTAITAPPPPPPPVPAATKSRRGRRARGPKKVTLHTCSYPGCTKTYSKSSHLKAHLRTHTGEKPYQCNWKGCGW</sequence>
<dbReference type="FunFam" id="3.30.160.60:FF:000007">
    <property type="entry name" value="Basic krueppel-like factor 3"/>
    <property type="match status" value="1"/>
</dbReference>